<dbReference type="InterPro" id="IPR017871">
    <property type="entry name" value="ABC_transporter-like_CS"/>
</dbReference>
<comment type="similarity">
    <text evidence="2">Belongs to the ABC transporter superfamily. ABCC family. Conjugate transporter (TC 3.A.1.208) subfamily.</text>
</comment>
<dbReference type="PROSITE" id="PS00211">
    <property type="entry name" value="ABC_TRANSPORTER_1"/>
    <property type="match status" value="2"/>
</dbReference>
<dbReference type="Pfam" id="PF00664">
    <property type="entry name" value="ABC_membrane"/>
    <property type="match status" value="2"/>
</dbReference>
<evidence type="ECO:0000256" key="4">
    <source>
        <dbReference type="ARBA" id="ARBA00022692"/>
    </source>
</evidence>
<evidence type="ECO:0000259" key="13">
    <source>
        <dbReference type="PROSITE" id="PS50929"/>
    </source>
</evidence>
<evidence type="ECO:0000256" key="8">
    <source>
        <dbReference type="ARBA" id="ARBA00023026"/>
    </source>
</evidence>
<keyword evidence="6" id="KW-0067">ATP-binding</keyword>
<dbReference type="SUPFAM" id="SSF90123">
    <property type="entry name" value="ABC transporter transmembrane region"/>
    <property type="match status" value="2"/>
</dbReference>
<accession>A0A166BNE5</accession>
<feature type="domain" description="ABC transmembrane type-1" evidence="13">
    <location>
        <begin position="850"/>
        <end position="1125"/>
    </location>
</feature>
<dbReference type="EMBL" id="KV428104">
    <property type="protein sequence ID" value="KZT36574.1"/>
    <property type="molecule type" value="Genomic_DNA"/>
</dbReference>
<feature type="domain" description="ABC transporter" evidence="12">
    <location>
        <begin position="1165"/>
        <end position="1415"/>
    </location>
</feature>
<feature type="transmembrane region" description="Helical" evidence="11">
    <location>
        <begin position="344"/>
        <end position="362"/>
    </location>
</feature>
<dbReference type="InterPro" id="IPR003593">
    <property type="entry name" value="AAA+_ATPase"/>
</dbReference>
<keyword evidence="8" id="KW-0843">Virulence</keyword>
<evidence type="ECO:0000256" key="5">
    <source>
        <dbReference type="ARBA" id="ARBA00022741"/>
    </source>
</evidence>
<dbReference type="Gene3D" id="3.40.50.300">
    <property type="entry name" value="P-loop containing nucleotide triphosphate hydrolases"/>
    <property type="match status" value="2"/>
</dbReference>
<feature type="transmembrane region" description="Helical" evidence="11">
    <location>
        <begin position="846"/>
        <end position="869"/>
    </location>
</feature>
<evidence type="ECO:0000256" key="9">
    <source>
        <dbReference type="ARBA" id="ARBA00023136"/>
    </source>
</evidence>
<evidence type="ECO:0000256" key="1">
    <source>
        <dbReference type="ARBA" id="ARBA00004141"/>
    </source>
</evidence>
<feature type="transmembrane region" description="Helical" evidence="11">
    <location>
        <begin position="970"/>
        <end position="998"/>
    </location>
</feature>
<dbReference type="FunFam" id="3.40.50.300:FF:000997">
    <property type="entry name" value="Multidrug resistance-associated protein 1"/>
    <property type="match status" value="1"/>
</dbReference>
<dbReference type="Proteomes" id="UP000076798">
    <property type="component" value="Unassembled WGS sequence"/>
</dbReference>
<evidence type="ECO:0008006" key="16">
    <source>
        <dbReference type="Google" id="ProtNLM"/>
    </source>
</evidence>
<dbReference type="PANTHER" id="PTHR24223:SF456">
    <property type="entry name" value="MULTIDRUG RESISTANCE-ASSOCIATED PROTEIN LETHAL(2)03659"/>
    <property type="match status" value="1"/>
</dbReference>
<evidence type="ECO:0000256" key="11">
    <source>
        <dbReference type="SAM" id="Phobius"/>
    </source>
</evidence>
<dbReference type="InterPro" id="IPR003439">
    <property type="entry name" value="ABC_transporter-like_ATP-bd"/>
</dbReference>
<evidence type="ECO:0000256" key="3">
    <source>
        <dbReference type="ARBA" id="ARBA00022448"/>
    </source>
</evidence>
<keyword evidence="15" id="KW-1185">Reference proteome</keyword>
<evidence type="ECO:0000259" key="12">
    <source>
        <dbReference type="PROSITE" id="PS50893"/>
    </source>
</evidence>
<dbReference type="GO" id="GO:0016887">
    <property type="term" value="F:ATP hydrolysis activity"/>
    <property type="evidence" value="ECO:0007669"/>
    <property type="project" value="InterPro"/>
</dbReference>
<evidence type="ECO:0000256" key="7">
    <source>
        <dbReference type="ARBA" id="ARBA00022989"/>
    </source>
</evidence>
<dbReference type="InterPro" id="IPR050173">
    <property type="entry name" value="ABC_transporter_C-like"/>
</dbReference>
<dbReference type="CDD" id="cd18606">
    <property type="entry name" value="ABC_6TM_YOR1_D2_like"/>
    <property type="match status" value="1"/>
</dbReference>
<dbReference type="OrthoDB" id="6500128at2759"/>
<dbReference type="GO" id="GO:0005524">
    <property type="term" value="F:ATP binding"/>
    <property type="evidence" value="ECO:0007669"/>
    <property type="project" value="UniProtKB-KW"/>
</dbReference>
<dbReference type="CDD" id="cd18597">
    <property type="entry name" value="ABC_6TM_YOR1_D1_like"/>
    <property type="match status" value="1"/>
</dbReference>
<dbReference type="CDD" id="cd03244">
    <property type="entry name" value="ABCC_MRP_domain2"/>
    <property type="match status" value="1"/>
</dbReference>
<dbReference type="PROSITE" id="PS50929">
    <property type="entry name" value="ABC_TM1F"/>
    <property type="match status" value="2"/>
</dbReference>
<feature type="domain" description="ABC transporter" evidence="12">
    <location>
        <begin position="560"/>
        <end position="786"/>
    </location>
</feature>
<evidence type="ECO:0000256" key="2">
    <source>
        <dbReference type="ARBA" id="ARBA00009726"/>
    </source>
</evidence>
<dbReference type="SMART" id="SM00382">
    <property type="entry name" value="AAA"/>
    <property type="match status" value="2"/>
</dbReference>
<feature type="compositionally biased region" description="Basic and acidic residues" evidence="10">
    <location>
        <begin position="17"/>
        <end position="34"/>
    </location>
</feature>
<dbReference type="PROSITE" id="PS50893">
    <property type="entry name" value="ABC_TRANSPORTER_2"/>
    <property type="match status" value="2"/>
</dbReference>
<organism evidence="14 15">
    <name type="scientific">Sistotremastrum suecicum HHB10207 ss-3</name>
    <dbReference type="NCBI Taxonomy" id="1314776"/>
    <lineage>
        <taxon>Eukaryota</taxon>
        <taxon>Fungi</taxon>
        <taxon>Dikarya</taxon>
        <taxon>Basidiomycota</taxon>
        <taxon>Agaricomycotina</taxon>
        <taxon>Agaricomycetes</taxon>
        <taxon>Sistotremastrales</taxon>
        <taxon>Sistotremastraceae</taxon>
        <taxon>Sistotremastrum</taxon>
    </lineage>
</organism>
<dbReference type="SUPFAM" id="SSF52540">
    <property type="entry name" value="P-loop containing nucleoside triphosphate hydrolases"/>
    <property type="match status" value="2"/>
</dbReference>
<feature type="domain" description="ABC transmembrane type-1" evidence="13">
    <location>
        <begin position="193"/>
        <end position="484"/>
    </location>
</feature>
<dbReference type="CDD" id="cd03250">
    <property type="entry name" value="ABCC_MRP_domain1"/>
    <property type="match status" value="1"/>
</dbReference>
<dbReference type="GO" id="GO:0140359">
    <property type="term" value="F:ABC-type transporter activity"/>
    <property type="evidence" value="ECO:0007669"/>
    <property type="project" value="InterPro"/>
</dbReference>
<dbReference type="Gene3D" id="1.20.1560.10">
    <property type="entry name" value="ABC transporter type 1, transmembrane domain"/>
    <property type="match status" value="2"/>
</dbReference>
<gene>
    <name evidence="14" type="ORF">SISSUDRAFT_1049720</name>
</gene>
<keyword evidence="3" id="KW-0813">Transport</keyword>
<evidence type="ECO:0000313" key="14">
    <source>
        <dbReference type="EMBL" id="KZT36574.1"/>
    </source>
</evidence>
<reference evidence="14 15" key="1">
    <citation type="journal article" date="2016" name="Mol. Biol. Evol.">
        <title>Comparative Genomics of Early-Diverging Mushroom-Forming Fungi Provides Insights into the Origins of Lignocellulose Decay Capabilities.</title>
        <authorList>
            <person name="Nagy L.G."/>
            <person name="Riley R."/>
            <person name="Tritt A."/>
            <person name="Adam C."/>
            <person name="Daum C."/>
            <person name="Floudas D."/>
            <person name="Sun H."/>
            <person name="Yadav J.S."/>
            <person name="Pangilinan J."/>
            <person name="Larsson K.H."/>
            <person name="Matsuura K."/>
            <person name="Barry K."/>
            <person name="Labutti K."/>
            <person name="Kuo R."/>
            <person name="Ohm R.A."/>
            <person name="Bhattacharya S.S."/>
            <person name="Shirouzu T."/>
            <person name="Yoshinaga Y."/>
            <person name="Martin F.M."/>
            <person name="Grigoriev I.V."/>
            <person name="Hibbett D.S."/>
        </authorList>
    </citation>
    <scope>NUCLEOTIDE SEQUENCE [LARGE SCALE GENOMIC DNA]</scope>
    <source>
        <strain evidence="14 15">HHB10207 ss-3</strain>
    </source>
</reference>
<proteinExistence type="inferred from homology"/>
<sequence length="1442" mass="160873">MSDQKPALSSRSSVKTVEGKTSSDIEKKVTHESEIEQSLEQPLLAYDKYPWYLRVPGASLDAPPPSGTVETAPMTPEASATFLSHLTFNWITHILALGYARPLYQQDLYKLQDDRASKVIADRIVTSFERRLKEAEEYNARLASGEIGAGWRHLWWALRGNRKEREKHWREKEGKRKPSLVYALNDSIKWWFWTGGVLKVTADTAQVTSPLLVKAIIKFAQQSYNALNSNPPQKAPPIGHGVGLAFALFFLQLGASFCTHHFFYRAASSGVLLRGGLITAIYDRSLRLTSRARSTLTNGKLINHISTDVSRIDFCCSFFHMAWTAPVQMVICLILLLLNLGPSALAGFGFFILGTPIQTYVMKRLFGIRMKSMQWTDKRAKLLQELLGGMRVIKYFAWEKPFLKRIAEFRKKEIGYVRSLLLIRSGNNAVAFSLPVLAAVISFVVYSLTGHTLEAASIFTSLTLFQLLRLPLMFLPISYSAIADAYNATTRLHDAFVAETFEHALEDEGGTLDLDLPVAVEVKNASFMWDGAPPDIPDKKAKKTFGAAAGKGKPKKGKGTPIAEVKKEEERTFKMEDVNLSIPRGQLCAVVGSVGSGKSSLLQALIGEMRCTSGSVKLGGTIAYCPQSAWIQNATIRENVTFGRPFDEKRYWAAIRDSCLEHDLELLPHGDLTEVGEKGISLSGGQKQRVNICRAIYFNADIQIFDDPFSALDAHVGKSVFHNVMLTPSIEEKDSKPKTRLVVTHALHFLPQMDYIYVLDDGKVAERGTYAELMANDGAFSKFVTEFGSQEEEEEKKEEEEINVEADEKKKKKMVGAGIMQDEERNTGAVSGAVYGQYLKAGHGHILIPILVASLVFMQVTSVMSSYWLVYWQERKWPRPASFYMIIYACLGVGQAIGFFAMGAVFAFLTYFASRTLHHNAIHRVMYAPMSFFDTTPLGRIMNRFSKDIDTIDNLLGDALRMFMSTFAQIIGAVILISIVLPYFLVPVFIISLVYYWFAMFYRTSARELKRLDSLLRSSLYSHFSESLSGLATIRAYGEAERFRLDNETRVDVENRAYWLTVTNQRWLGIRLDMLGTLLTFFVAILTVAARKSISPSQTGVTLSYILLVQQAFGWMVRQSAEVENDMNGVERILYYANQVEQEPPHEIPDSKPPPQWPTHGQVELKNIDLRYRPDLPPVLKNLSMSVRGGEKIGIVGRTGAGKSSIMVALYRLVELSAGSIEIDGVDLAKIGLTDVRSSIAIIPQDPLLFNGTLRTNLDPFGQHDDARLWDALKRSYLVDTAREQNHGGQEGGSGARTPVVNNKFSLDTIIEDEGGNLSVGQRSLVSLARALVKDSRVLVLDEATASVDYETDHYIQHTIATEFHDRTILCIAHRLRTIIAYDRICVLDAGQIAEFDTPSNLYKKTDGIFHGMCDRSGITLDDIASASLARTQSSFAENASS</sequence>
<dbReference type="GO" id="GO:0016020">
    <property type="term" value="C:membrane"/>
    <property type="evidence" value="ECO:0007669"/>
    <property type="project" value="UniProtKB-SubCell"/>
</dbReference>
<evidence type="ECO:0000313" key="15">
    <source>
        <dbReference type="Proteomes" id="UP000076798"/>
    </source>
</evidence>
<name>A0A166BNE5_9AGAM</name>
<feature type="compositionally biased region" description="Polar residues" evidence="10">
    <location>
        <begin position="1"/>
        <end position="16"/>
    </location>
</feature>
<feature type="transmembrane region" description="Helical" evidence="11">
    <location>
        <begin position="429"/>
        <end position="449"/>
    </location>
</feature>
<feature type="transmembrane region" description="Helical" evidence="11">
    <location>
        <begin position="318"/>
        <end position="338"/>
    </location>
</feature>
<protein>
    <recommendedName>
        <fullName evidence="16">P-loop containing nucleoside triphosphate hydrolase protein</fullName>
    </recommendedName>
</protein>
<dbReference type="STRING" id="1314776.A0A166BNE5"/>
<evidence type="ECO:0000256" key="6">
    <source>
        <dbReference type="ARBA" id="ARBA00022840"/>
    </source>
</evidence>
<keyword evidence="4 11" id="KW-0812">Transmembrane</keyword>
<keyword evidence="5" id="KW-0547">Nucleotide-binding</keyword>
<evidence type="ECO:0000256" key="10">
    <source>
        <dbReference type="SAM" id="MobiDB-lite"/>
    </source>
</evidence>
<feature type="region of interest" description="Disordered" evidence="10">
    <location>
        <begin position="1"/>
        <end position="36"/>
    </location>
</feature>
<feature type="transmembrane region" description="Helical" evidence="11">
    <location>
        <begin position="881"/>
        <end position="914"/>
    </location>
</feature>
<dbReference type="PANTHER" id="PTHR24223">
    <property type="entry name" value="ATP-BINDING CASSETTE SUB-FAMILY C"/>
    <property type="match status" value="1"/>
</dbReference>
<keyword evidence="7 11" id="KW-1133">Transmembrane helix</keyword>
<keyword evidence="9 11" id="KW-0472">Membrane</keyword>
<feature type="transmembrane region" description="Helical" evidence="11">
    <location>
        <begin position="1068"/>
        <end position="1088"/>
    </location>
</feature>
<dbReference type="Pfam" id="PF00005">
    <property type="entry name" value="ABC_tran"/>
    <property type="match status" value="2"/>
</dbReference>
<dbReference type="InterPro" id="IPR036640">
    <property type="entry name" value="ABC1_TM_sf"/>
</dbReference>
<dbReference type="InterPro" id="IPR027417">
    <property type="entry name" value="P-loop_NTPase"/>
</dbReference>
<comment type="subcellular location">
    <subcellularLocation>
        <location evidence="1">Membrane</location>
        <topology evidence="1">Multi-pass membrane protein</topology>
    </subcellularLocation>
</comment>
<dbReference type="InterPro" id="IPR011527">
    <property type="entry name" value="ABC1_TM_dom"/>
</dbReference>
<dbReference type="FunFam" id="3.40.50.300:FF:000565">
    <property type="entry name" value="ABC bile acid transporter"/>
    <property type="match status" value="1"/>
</dbReference>
<dbReference type="FunFam" id="1.20.1560.10:FF:000010">
    <property type="entry name" value="Multidrug resistance-associated ABC transporter"/>
    <property type="match status" value="1"/>
</dbReference>
<feature type="transmembrane region" description="Helical" evidence="11">
    <location>
        <begin position="238"/>
        <end position="257"/>
    </location>
</feature>
<dbReference type="FunFam" id="1.20.1560.10:FF:000061">
    <property type="entry name" value="ATP-binding cassette transporter YOR1"/>
    <property type="match status" value="1"/>
</dbReference>